<dbReference type="GO" id="GO:0046872">
    <property type="term" value="F:metal ion binding"/>
    <property type="evidence" value="ECO:0007669"/>
    <property type="project" value="UniProtKB-KW"/>
</dbReference>
<dbReference type="SUPFAM" id="SSF57716">
    <property type="entry name" value="Glucocorticoid receptor-like (DNA-binding domain)"/>
    <property type="match status" value="1"/>
</dbReference>
<keyword evidence="9" id="KW-1185">Reference proteome</keyword>
<evidence type="ECO:0000256" key="4">
    <source>
        <dbReference type="ARBA" id="ARBA00023038"/>
    </source>
</evidence>
<keyword evidence="2" id="KW-0677">Repeat</keyword>
<keyword evidence="4 5" id="KW-0440">LIM domain</keyword>
<dbReference type="EMBL" id="KL367509">
    <property type="protein sequence ID" value="KFD67954.1"/>
    <property type="molecule type" value="Genomic_DNA"/>
</dbReference>
<sequence>MADATPLKCTVCCQRPTACAKFALGRFWCQNHFCCNLCNIALTNVYHTFAERAYCNSCFGNVVPKCKACGKPLTQGKEYRKATDEAYWHLECFLCSKCNKQVNVSKFALTDNKLICAECAQN</sequence>
<dbReference type="Pfam" id="PF00412">
    <property type="entry name" value="LIM"/>
    <property type="match status" value="1"/>
</dbReference>
<dbReference type="Proteomes" id="UP000030758">
    <property type="component" value="Unassembled WGS sequence"/>
</dbReference>
<evidence type="ECO:0000256" key="5">
    <source>
        <dbReference type="PROSITE-ProRule" id="PRU00125"/>
    </source>
</evidence>
<gene>
    <name evidence="7" type="ORF">M513_02844</name>
    <name evidence="8" type="ORF">M514_02844</name>
</gene>
<dbReference type="GO" id="GO:0003712">
    <property type="term" value="F:transcription coregulator activity"/>
    <property type="evidence" value="ECO:0007669"/>
    <property type="project" value="TreeGrafter"/>
</dbReference>
<keyword evidence="3 5" id="KW-0862">Zinc</keyword>
<feature type="domain" description="LIM zinc-binding" evidence="6">
    <location>
        <begin position="64"/>
        <end position="122"/>
    </location>
</feature>
<protein>
    <recommendedName>
        <fullName evidence="6">LIM zinc-binding domain-containing protein</fullName>
    </recommendedName>
</protein>
<name>A0A085MGP3_9BILA</name>
<evidence type="ECO:0000256" key="1">
    <source>
        <dbReference type="ARBA" id="ARBA00022723"/>
    </source>
</evidence>
<organism evidence="7 9">
    <name type="scientific">Trichuris suis</name>
    <name type="common">pig whipworm</name>
    <dbReference type="NCBI Taxonomy" id="68888"/>
    <lineage>
        <taxon>Eukaryota</taxon>
        <taxon>Metazoa</taxon>
        <taxon>Ecdysozoa</taxon>
        <taxon>Nematoda</taxon>
        <taxon>Enoplea</taxon>
        <taxon>Dorylaimia</taxon>
        <taxon>Trichinellida</taxon>
        <taxon>Trichuridae</taxon>
        <taxon>Trichuris</taxon>
    </lineage>
</organism>
<dbReference type="PANTHER" id="PTHR24205:SF16">
    <property type="entry name" value="GH01042P-RELATED"/>
    <property type="match status" value="1"/>
</dbReference>
<accession>A0A085MGP3</accession>
<dbReference type="InterPro" id="IPR001781">
    <property type="entry name" value="Znf_LIM"/>
</dbReference>
<dbReference type="GO" id="GO:0030018">
    <property type="term" value="C:Z disc"/>
    <property type="evidence" value="ECO:0007669"/>
    <property type="project" value="TreeGrafter"/>
</dbReference>
<evidence type="ECO:0000256" key="2">
    <source>
        <dbReference type="ARBA" id="ARBA00022737"/>
    </source>
</evidence>
<dbReference type="SMART" id="SM00132">
    <property type="entry name" value="LIM"/>
    <property type="match status" value="2"/>
</dbReference>
<dbReference type="PANTHER" id="PTHR24205">
    <property type="entry name" value="FOUR AND A HALF LIM DOMAINS PROTEIN"/>
    <property type="match status" value="1"/>
</dbReference>
<evidence type="ECO:0000256" key="3">
    <source>
        <dbReference type="ARBA" id="ARBA00022833"/>
    </source>
</evidence>
<evidence type="ECO:0000313" key="9">
    <source>
        <dbReference type="Proteomes" id="UP000030764"/>
    </source>
</evidence>
<proteinExistence type="predicted"/>
<evidence type="ECO:0000259" key="6">
    <source>
        <dbReference type="PROSITE" id="PS50023"/>
    </source>
</evidence>
<dbReference type="Proteomes" id="UP000030764">
    <property type="component" value="Unassembled WGS sequence"/>
</dbReference>
<dbReference type="GO" id="GO:0005634">
    <property type="term" value="C:nucleus"/>
    <property type="evidence" value="ECO:0007669"/>
    <property type="project" value="TreeGrafter"/>
</dbReference>
<dbReference type="EMBL" id="KL363194">
    <property type="protein sequence ID" value="KFD56389.1"/>
    <property type="molecule type" value="Genomic_DNA"/>
</dbReference>
<dbReference type="Gene3D" id="2.10.110.10">
    <property type="entry name" value="Cysteine Rich Protein"/>
    <property type="match status" value="1"/>
</dbReference>
<dbReference type="PROSITE" id="PS00478">
    <property type="entry name" value="LIM_DOMAIN_1"/>
    <property type="match status" value="1"/>
</dbReference>
<reference evidence="7 9" key="1">
    <citation type="journal article" date="2014" name="Nat. Genet.">
        <title>Genome and transcriptome of the porcine whipworm Trichuris suis.</title>
        <authorList>
            <person name="Jex A.R."/>
            <person name="Nejsum P."/>
            <person name="Schwarz E.M."/>
            <person name="Hu L."/>
            <person name="Young N.D."/>
            <person name="Hall R.S."/>
            <person name="Korhonen P.K."/>
            <person name="Liao S."/>
            <person name="Thamsborg S."/>
            <person name="Xia J."/>
            <person name="Xu P."/>
            <person name="Wang S."/>
            <person name="Scheerlinck J.P."/>
            <person name="Hofmann A."/>
            <person name="Sternberg P.W."/>
            <person name="Wang J."/>
            <person name="Gasser R.B."/>
        </authorList>
    </citation>
    <scope>NUCLEOTIDE SEQUENCE [LARGE SCALE GENOMIC DNA]</scope>
    <source>
        <strain evidence="8">DCEP-RM93F</strain>
        <strain evidence="7">DCEP-RM93M</strain>
    </source>
</reference>
<dbReference type="AlphaFoldDB" id="A0A085MGP3"/>
<dbReference type="CDD" id="cd08368">
    <property type="entry name" value="LIM"/>
    <property type="match status" value="1"/>
</dbReference>
<evidence type="ECO:0000313" key="7">
    <source>
        <dbReference type="EMBL" id="KFD56389.1"/>
    </source>
</evidence>
<keyword evidence="1 5" id="KW-0479">Metal-binding</keyword>
<evidence type="ECO:0000313" key="8">
    <source>
        <dbReference type="EMBL" id="KFD67954.1"/>
    </source>
</evidence>
<dbReference type="PROSITE" id="PS50023">
    <property type="entry name" value="LIM_DOMAIN_2"/>
    <property type="match status" value="1"/>
</dbReference>